<dbReference type="EMBL" id="AKKV01000050">
    <property type="protein sequence ID" value="EIT83740.1"/>
    <property type="molecule type" value="Genomic_DNA"/>
</dbReference>
<reference evidence="1 2" key="1">
    <citation type="journal article" date="2012" name="J. Bacteriol.">
        <title>Genome of Bacillus macauensis ZFHKF-1, a Long-Chain-Forming Bacterium.</title>
        <authorList>
            <person name="Cai L."/>
            <person name="Zhang T."/>
        </authorList>
    </citation>
    <scope>NUCLEOTIDE SEQUENCE [LARGE SCALE GENOMIC DNA]</scope>
    <source>
        <strain evidence="1 2">ZFHKF-1</strain>
    </source>
</reference>
<gene>
    <name evidence="1" type="ORF">A374_18920</name>
</gene>
<comment type="caution">
    <text evidence="1">The sequence shown here is derived from an EMBL/GenBank/DDBJ whole genome shotgun (WGS) entry which is preliminary data.</text>
</comment>
<dbReference type="PANTHER" id="PTHR34070:SF1">
    <property type="entry name" value="DNA ALKYLATION REPAIR PROTEIN"/>
    <property type="match status" value="1"/>
</dbReference>
<evidence type="ECO:0000313" key="1">
    <source>
        <dbReference type="EMBL" id="EIT83740.1"/>
    </source>
</evidence>
<dbReference type="eggNOG" id="COG4912">
    <property type="taxonomic scope" value="Bacteria"/>
</dbReference>
<dbReference type="InterPro" id="IPR016024">
    <property type="entry name" value="ARM-type_fold"/>
</dbReference>
<accession>I8U9V9</accession>
<evidence type="ECO:0000313" key="2">
    <source>
        <dbReference type="Proteomes" id="UP000004080"/>
    </source>
</evidence>
<dbReference type="RefSeq" id="WP_007203850.1">
    <property type="nucleotide sequence ID" value="NZ_AKKV01000050.1"/>
</dbReference>
<protein>
    <recommendedName>
        <fullName evidence="3">DNA alkylation repair protein</fullName>
    </recommendedName>
</protein>
<name>I8U9V9_9BACL</name>
<dbReference type="SUPFAM" id="SSF48371">
    <property type="entry name" value="ARM repeat"/>
    <property type="match status" value="1"/>
</dbReference>
<dbReference type="PANTHER" id="PTHR34070">
    <property type="entry name" value="ARMADILLO-TYPE FOLD"/>
    <property type="match status" value="1"/>
</dbReference>
<dbReference type="STRING" id="1196324.A374_18920"/>
<dbReference type="Pfam" id="PF08713">
    <property type="entry name" value="DNA_alkylation"/>
    <property type="match status" value="1"/>
</dbReference>
<sequence length="231" mass="26504">MNPISAQIFERIDSDYQKFAAALIPTITNVLGVRLPELRKIAKKIAKDDWRCYLQSAEDHYFEEVMLQGMVIGYVTTDLHEHLSYVASFVPKIDNWSVCDSFCAGLKFIKADRALVWSFLQPYLSSSKEYDVRFGVVMLLNFYSDHDYIQKVLPLLTNIAHPGYYAKMAVAWAVATCYSKFPAITLNYLKRTTLDDFTYHKALQKIIASARVDEETKSLIRGMKRKSLKSS</sequence>
<organism evidence="1 2">
    <name type="scientific">Fictibacillus macauensis ZFHKF-1</name>
    <dbReference type="NCBI Taxonomy" id="1196324"/>
    <lineage>
        <taxon>Bacteria</taxon>
        <taxon>Bacillati</taxon>
        <taxon>Bacillota</taxon>
        <taxon>Bacilli</taxon>
        <taxon>Bacillales</taxon>
        <taxon>Fictibacillaceae</taxon>
        <taxon>Fictibacillus</taxon>
    </lineage>
</organism>
<evidence type="ECO:0008006" key="3">
    <source>
        <dbReference type="Google" id="ProtNLM"/>
    </source>
</evidence>
<dbReference type="InterPro" id="IPR014825">
    <property type="entry name" value="DNA_alkylation"/>
</dbReference>
<keyword evidence="2" id="KW-1185">Reference proteome</keyword>
<dbReference type="CDD" id="cd06561">
    <property type="entry name" value="AlkD_like"/>
    <property type="match status" value="1"/>
</dbReference>
<dbReference type="PATRIC" id="fig|1196324.3.peg.3846"/>
<dbReference type="Gene3D" id="1.25.10.90">
    <property type="match status" value="1"/>
</dbReference>
<dbReference type="Proteomes" id="UP000004080">
    <property type="component" value="Unassembled WGS sequence"/>
</dbReference>
<dbReference type="AlphaFoldDB" id="I8U9V9"/>
<dbReference type="OrthoDB" id="9784740at2"/>
<proteinExistence type="predicted"/>